<dbReference type="PANTHER" id="PTHR45953:SF1">
    <property type="entry name" value="IDURONATE 2-SULFATASE"/>
    <property type="match status" value="1"/>
</dbReference>
<keyword evidence="5" id="KW-1185">Reference proteome</keyword>
<reference evidence="4" key="1">
    <citation type="submission" date="2020-08" db="EMBL/GenBank/DDBJ databases">
        <title>Genome public.</title>
        <authorList>
            <person name="Liu C."/>
            <person name="Sun Q."/>
        </authorList>
    </citation>
    <scope>NUCLEOTIDE SEQUENCE</scope>
    <source>
        <strain evidence="4">NSJ-44</strain>
    </source>
</reference>
<dbReference type="InterPro" id="IPR017850">
    <property type="entry name" value="Alkaline_phosphatase_core_sf"/>
</dbReference>
<comment type="caution">
    <text evidence="4">The sequence shown here is derived from an EMBL/GenBank/DDBJ whole genome shotgun (WGS) entry which is preliminary data.</text>
</comment>
<dbReference type="AlphaFoldDB" id="A0A926CXX9"/>
<dbReference type="PANTHER" id="PTHR45953">
    <property type="entry name" value="IDURONATE 2-SULFATASE"/>
    <property type="match status" value="1"/>
</dbReference>
<evidence type="ECO:0000256" key="1">
    <source>
        <dbReference type="ARBA" id="ARBA00022723"/>
    </source>
</evidence>
<protein>
    <submittedName>
        <fullName evidence="4">Sulfatase</fullName>
    </submittedName>
</protein>
<dbReference type="InterPro" id="IPR000917">
    <property type="entry name" value="Sulfatase_N"/>
</dbReference>
<dbReference type="RefSeq" id="WP_249284227.1">
    <property type="nucleotide sequence ID" value="NZ_JACRSO010000001.1"/>
</dbReference>
<organism evidence="4 5">
    <name type="scientific">Luoshenia tenuis</name>
    <dbReference type="NCBI Taxonomy" id="2763654"/>
    <lineage>
        <taxon>Bacteria</taxon>
        <taxon>Bacillati</taxon>
        <taxon>Bacillota</taxon>
        <taxon>Clostridia</taxon>
        <taxon>Christensenellales</taxon>
        <taxon>Christensenellaceae</taxon>
        <taxon>Luoshenia</taxon>
    </lineage>
</organism>
<dbReference type="CDD" id="cd16148">
    <property type="entry name" value="sulfatase_like"/>
    <property type="match status" value="1"/>
</dbReference>
<evidence type="ECO:0000256" key="2">
    <source>
        <dbReference type="ARBA" id="ARBA00022801"/>
    </source>
</evidence>
<name>A0A926CXX9_9FIRM</name>
<proteinExistence type="predicted"/>
<gene>
    <name evidence="4" type="ORF">H8699_01880</name>
</gene>
<dbReference type="GO" id="GO:0005737">
    <property type="term" value="C:cytoplasm"/>
    <property type="evidence" value="ECO:0007669"/>
    <property type="project" value="TreeGrafter"/>
</dbReference>
<dbReference type="GO" id="GO:0008484">
    <property type="term" value="F:sulfuric ester hydrolase activity"/>
    <property type="evidence" value="ECO:0007669"/>
    <property type="project" value="TreeGrafter"/>
</dbReference>
<dbReference type="EMBL" id="JACRSO010000001">
    <property type="protein sequence ID" value="MBC8528188.1"/>
    <property type="molecule type" value="Genomic_DNA"/>
</dbReference>
<dbReference type="Proteomes" id="UP000654279">
    <property type="component" value="Unassembled WGS sequence"/>
</dbReference>
<dbReference type="GO" id="GO:0046872">
    <property type="term" value="F:metal ion binding"/>
    <property type="evidence" value="ECO:0007669"/>
    <property type="project" value="UniProtKB-KW"/>
</dbReference>
<evidence type="ECO:0000259" key="3">
    <source>
        <dbReference type="Pfam" id="PF00884"/>
    </source>
</evidence>
<dbReference type="Pfam" id="PF00884">
    <property type="entry name" value="Sulfatase"/>
    <property type="match status" value="1"/>
</dbReference>
<accession>A0A926CXX9</accession>
<keyword evidence="1" id="KW-0479">Metal-binding</keyword>
<dbReference type="SUPFAM" id="SSF53649">
    <property type="entry name" value="Alkaline phosphatase-like"/>
    <property type="match status" value="1"/>
</dbReference>
<evidence type="ECO:0000313" key="4">
    <source>
        <dbReference type="EMBL" id="MBC8528188.1"/>
    </source>
</evidence>
<dbReference type="Gene3D" id="3.40.720.10">
    <property type="entry name" value="Alkaline Phosphatase, subunit A"/>
    <property type="match status" value="1"/>
</dbReference>
<sequence>MKAIMIMMDTLNRHMLKVYDAAGRAITPNIDRLARRSLVFDSHFIGSAPCMPARRDLMTGRINFLERGWGPIEPFDVTFPTLLREKGVFTHIATDHCHYAELGGEGYMQQYDTWDLIRGQETDVWASQVRDPQMPRAYLGQAQRQYQCNRQHFKTDADHPTPRTFAAATQWLRDNEGADNYFLQVEVFDPHEPFDCTEAFKALYPDHYQGPLYEWPRYDALNADEGPEAVDHLRNLYCATLSMADKWLGKLLNEMDRQNLWEDTLVIFTSDHGHMLGEHGVTGKNCFHAWNEMCRIPLFIHLPGDERAGQRCAALTQTIDLMPTILEHFSCTAQGPIHGRTLWPLLHGAQKRVRDYALYGWFGMPVNLTDGYYTYFRAPKSKENAPLYAYMSMMTSYYKYWWRDIPEGALDVGRYLSWTDMPVYCVDMNQCGEPLRENVRREDSLFRSLLFSIHDDPGQRHPLRDDALEEKFIRALRAQLREHDAPAEQFQRLGL</sequence>
<evidence type="ECO:0000313" key="5">
    <source>
        <dbReference type="Proteomes" id="UP000654279"/>
    </source>
</evidence>
<feature type="domain" description="Sulfatase N-terminal" evidence="3">
    <location>
        <begin position="4"/>
        <end position="329"/>
    </location>
</feature>
<keyword evidence="2" id="KW-0378">Hydrolase</keyword>